<accession>A0A6A6AAS5</accession>
<dbReference type="RefSeq" id="XP_033522346.1">
    <property type="nucleotide sequence ID" value="XM_033670588.1"/>
</dbReference>
<dbReference type="GeneID" id="54411020"/>
<feature type="region of interest" description="Disordered" evidence="1">
    <location>
        <begin position="151"/>
        <end position="177"/>
    </location>
</feature>
<keyword evidence="3" id="KW-1185">Reference proteome</keyword>
<organism evidence="2 3">
    <name type="scientific">Dothidotthia symphoricarpi CBS 119687</name>
    <dbReference type="NCBI Taxonomy" id="1392245"/>
    <lineage>
        <taxon>Eukaryota</taxon>
        <taxon>Fungi</taxon>
        <taxon>Dikarya</taxon>
        <taxon>Ascomycota</taxon>
        <taxon>Pezizomycotina</taxon>
        <taxon>Dothideomycetes</taxon>
        <taxon>Pleosporomycetidae</taxon>
        <taxon>Pleosporales</taxon>
        <taxon>Dothidotthiaceae</taxon>
        <taxon>Dothidotthia</taxon>
    </lineage>
</organism>
<dbReference type="Proteomes" id="UP000799771">
    <property type="component" value="Unassembled WGS sequence"/>
</dbReference>
<gene>
    <name evidence="2" type="ORF">P153DRAFT_386934</name>
</gene>
<reference evidence="2" key="1">
    <citation type="journal article" date="2020" name="Stud. Mycol.">
        <title>101 Dothideomycetes genomes: a test case for predicting lifestyles and emergence of pathogens.</title>
        <authorList>
            <person name="Haridas S."/>
            <person name="Albert R."/>
            <person name="Binder M."/>
            <person name="Bloem J."/>
            <person name="Labutti K."/>
            <person name="Salamov A."/>
            <person name="Andreopoulos B."/>
            <person name="Baker S."/>
            <person name="Barry K."/>
            <person name="Bills G."/>
            <person name="Bluhm B."/>
            <person name="Cannon C."/>
            <person name="Castanera R."/>
            <person name="Culley D."/>
            <person name="Daum C."/>
            <person name="Ezra D."/>
            <person name="Gonzalez J."/>
            <person name="Henrissat B."/>
            <person name="Kuo A."/>
            <person name="Liang C."/>
            <person name="Lipzen A."/>
            <person name="Lutzoni F."/>
            <person name="Magnuson J."/>
            <person name="Mondo S."/>
            <person name="Nolan M."/>
            <person name="Ohm R."/>
            <person name="Pangilinan J."/>
            <person name="Park H.-J."/>
            <person name="Ramirez L."/>
            <person name="Alfaro M."/>
            <person name="Sun H."/>
            <person name="Tritt A."/>
            <person name="Yoshinaga Y."/>
            <person name="Zwiers L.-H."/>
            <person name="Turgeon B."/>
            <person name="Goodwin S."/>
            <person name="Spatafora J."/>
            <person name="Crous P."/>
            <person name="Grigoriev I."/>
        </authorList>
    </citation>
    <scope>NUCLEOTIDE SEQUENCE</scope>
    <source>
        <strain evidence="2">CBS 119687</strain>
    </source>
</reference>
<evidence type="ECO:0000256" key="1">
    <source>
        <dbReference type="SAM" id="MobiDB-lite"/>
    </source>
</evidence>
<protein>
    <submittedName>
        <fullName evidence="2">Uncharacterized protein</fullName>
    </submittedName>
</protein>
<evidence type="ECO:0000313" key="3">
    <source>
        <dbReference type="Proteomes" id="UP000799771"/>
    </source>
</evidence>
<dbReference type="AlphaFoldDB" id="A0A6A6AAS5"/>
<sequence length="313" mass="33571">MAVAVVEHWSLLATSGQGRDGTTASTRAAAAAAVARKVSRQSRGGWRNWQERPKGTHGAAREFYNGGIAVCQLDGTSRKMLDYCPLPFATESATVVYSRLAPCGCARTSTLASTPNLDLGTDGCAALSAQWRRVVDSRALLSRGSDSVACSAPLASSKTTPQARRHSTALGQGLQSQDGTCAADSRLRLIAATLEHATAQRLWAPNMRRQTPCRLLARRSTEAHPPSPVLQTRHSLRLTASDHRADDSLPTEHKKATLHLLPPVALAKLAKNYRRLDIVMCRCVVVLTPALSILSTATGATLEAIYGWRTNEA</sequence>
<name>A0A6A6AAS5_9PLEO</name>
<dbReference type="EMBL" id="ML977509">
    <property type="protein sequence ID" value="KAF2127957.1"/>
    <property type="molecule type" value="Genomic_DNA"/>
</dbReference>
<evidence type="ECO:0000313" key="2">
    <source>
        <dbReference type="EMBL" id="KAF2127957.1"/>
    </source>
</evidence>
<proteinExistence type="predicted"/>